<feature type="transmembrane region" description="Helical" evidence="2">
    <location>
        <begin position="6"/>
        <end position="25"/>
    </location>
</feature>
<keyword evidence="2" id="KW-0472">Membrane</keyword>
<proteinExistence type="predicted"/>
<protein>
    <submittedName>
        <fullName evidence="3">Uncharacterized protein</fullName>
    </submittedName>
</protein>
<sequence>MDLTEAVTAFLASVLGAVAGAGMAVHGAREAARRLVETNDQEQRRAETAALRAAVMEVGVAERIAKARSTTDLPTQMLTTVLPVVHHMKPEQQQAMIAYSQSVLRYNGQVQRIVAYGAAETIKDEHAGAEKLTEHSDAVRDTAPAASDALKKHMALPRRPDGDPGERPVTDSDSR</sequence>
<dbReference type="KEGG" id="ska:CP970_28470"/>
<organism evidence="3 4">
    <name type="scientific">Streptomyces kanamyceticus</name>
    <dbReference type="NCBI Taxonomy" id="1967"/>
    <lineage>
        <taxon>Bacteria</taxon>
        <taxon>Bacillati</taxon>
        <taxon>Actinomycetota</taxon>
        <taxon>Actinomycetes</taxon>
        <taxon>Kitasatosporales</taxon>
        <taxon>Streptomycetaceae</taxon>
        <taxon>Streptomyces</taxon>
    </lineage>
</organism>
<keyword evidence="2" id="KW-0812">Transmembrane</keyword>
<evidence type="ECO:0000313" key="4">
    <source>
        <dbReference type="Proteomes" id="UP000325529"/>
    </source>
</evidence>
<dbReference type="AlphaFoldDB" id="A0A5J6GIP2"/>
<dbReference type="EMBL" id="CP023699">
    <property type="protein sequence ID" value="QEU94312.1"/>
    <property type="molecule type" value="Genomic_DNA"/>
</dbReference>
<dbReference type="RefSeq" id="WP_055546084.1">
    <property type="nucleotide sequence ID" value="NZ_CP023699.1"/>
</dbReference>
<feature type="compositionally biased region" description="Basic and acidic residues" evidence="1">
    <location>
        <begin position="158"/>
        <end position="175"/>
    </location>
</feature>
<accession>A0A5J6GIP2</accession>
<feature type="region of interest" description="Disordered" evidence="1">
    <location>
        <begin position="129"/>
        <end position="175"/>
    </location>
</feature>
<evidence type="ECO:0000256" key="2">
    <source>
        <dbReference type="SAM" id="Phobius"/>
    </source>
</evidence>
<keyword evidence="4" id="KW-1185">Reference proteome</keyword>
<gene>
    <name evidence="3" type="ORF">CP970_28470</name>
</gene>
<evidence type="ECO:0000256" key="1">
    <source>
        <dbReference type="SAM" id="MobiDB-lite"/>
    </source>
</evidence>
<dbReference type="Proteomes" id="UP000325529">
    <property type="component" value="Chromosome"/>
</dbReference>
<name>A0A5J6GIP2_STRKN</name>
<feature type="compositionally biased region" description="Basic and acidic residues" evidence="1">
    <location>
        <begin position="129"/>
        <end position="140"/>
    </location>
</feature>
<reference evidence="3 4" key="1">
    <citation type="submission" date="2017-09" db="EMBL/GenBank/DDBJ databases">
        <authorList>
            <person name="Lee N."/>
            <person name="Cho B.-K."/>
        </authorList>
    </citation>
    <scope>NUCLEOTIDE SEQUENCE [LARGE SCALE GENOMIC DNA]</scope>
    <source>
        <strain evidence="3 4">ATCC 12853</strain>
    </source>
</reference>
<evidence type="ECO:0000313" key="3">
    <source>
        <dbReference type="EMBL" id="QEU94312.1"/>
    </source>
</evidence>
<keyword evidence="2" id="KW-1133">Transmembrane helix</keyword>
<dbReference type="OrthoDB" id="9959060at2"/>